<comment type="caution">
    <text evidence="2">The sequence shown here is derived from an EMBL/GenBank/DDBJ whole genome shotgun (WGS) entry which is preliminary data.</text>
</comment>
<accession>A0A848JBW2</accession>
<sequence>MKVKIFLLLALLIVVLIVDYFAFFSEFYFGCSKLGVIFFVKNIVPLILLNILIATTIKKLFNLTIGVFIVVIHIYCFVVVDGKFDHYRFNKILMKNGGIIYASKVIKKEETGKYSDFEYEIQYHSNNSVVNDLSICGKRDAKEIKVGEYLIVVYPNGCGYFRWLHTNPTKEQIERYWGGKEYKESEFYRP</sequence>
<keyword evidence="1" id="KW-0472">Membrane</keyword>
<evidence type="ECO:0000313" key="3">
    <source>
        <dbReference type="Proteomes" id="UP000559010"/>
    </source>
</evidence>
<dbReference type="AlphaFoldDB" id="A0A848JBW2"/>
<proteinExistence type="predicted"/>
<name>A0A848JBW2_9BACT</name>
<keyword evidence="3" id="KW-1185">Reference proteome</keyword>
<dbReference type="RefSeq" id="WP_169684859.1">
    <property type="nucleotide sequence ID" value="NZ_JABBNU010000013.1"/>
</dbReference>
<keyword evidence="1" id="KW-0812">Transmembrane</keyword>
<protein>
    <submittedName>
        <fullName evidence="2">Uncharacterized protein</fullName>
    </submittedName>
</protein>
<feature type="transmembrane region" description="Helical" evidence="1">
    <location>
        <begin position="60"/>
        <end position="80"/>
    </location>
</feature>
<dbReference type="Proteomes" id="UP000559010">
    <property type="component" value="Unassembled WGS sequence"/>
</dbReference>
<dbReference type="EMBL" id="JABBNU010000013">
    <property type="protein sequence ID" value="NMM50492.1"/>
    <property type="molecule type" value="Genomic_DNA"/>
</dbReference>
<evidence type="ECO:0000256" key="1">
    <source>
        <dbReference type="SAM" id="Phobius"/>
    </source>
</evidence>
<reference evidence="2 3" key="1">
    <citation type="submission" date="2020-04" db="EMBL/GenBank/DDBJ databases">
        <title>Flammeovirgaceae bacterium KN852 isolated from deep sea.</title>
        <authorList>
            <person name="Zhang D.-C."/>
        </authorList>
    </citation>
    <scope>NUCLEOTIDE SEQUENCE [LARGE SCALE GENOMIC DNA]</scope>
    <source>
        <strain evidence="2 3">KN852</strain>
    </source>
</reference>
<keyword evidence="1" id="KW-1133">Transmembrane helix</keyword>
<organism evidence="2 3">
    <name type="scientific">Marinigracilibium pacificum</name>
    <dbReference type="NCBI Taxonomy" id="2729599"/>
    <lineage>
        <taxon>Bacteria</taxon>
        <taxon>Pseudomonadati</taxon>
        <taxon>Bacteroidota</taxon>
        <taxon>Cytophagia</taxon>
        <taxon>Cytophagales</taxon>
        <taxon>Flammeovirgaceae</taxon>
        <taxon>Marinigracilibium</taxon>
    </lineage>
</organism>
<evidence type="ECO:0000313" key="2">
    <source>
        <dbReference type="EMBL" id="NMM50492.1"/>
    </source>
</evidence>
<gene>
    <name evidence="2" type="ORF">HH304_18930</name>
</gene>
<feature type="transmembrane region" description="Helical" evidence="1">
    <location>
        <begin position="34"/>
        <end position="53"/>
    </location>
</feature>